<keyword evidence="6" id="KW-1185">Reference proteome</keyword>
<dbReference type="PANTHER" id="PTHR47894">
    <property type="entry name" value="HTH-TYPE TRANSCRIPTIONAL REGULATOR GADX"/>
    <property type="match status" value="1"/>
</dbReference>
<keyword evidence="3" id="KW-0804">Transcription</keyword>
<reference evidence="6" key="1">
    <citation type="journal article" date="2019" name="Int. J. Syst. Evol. Microbiol.">
        <title>The Global Catalogue of Microorganisms (GCM) 10K type strain sequencing project: providing services to taxonomists for standard genome sequencing and annotation.</title>
        <authorList>
            <consortium name="The Broad Institute Genomics Platform"/>
            <consortium name="The Broad Institute Genome Sequencing Center for Infectious Disease"/>
            <person name="Wu L."/>
            <person name="Ma J."/>
        </authorList>
    </citation>
    <scope>NUCLEOTIDE SEQUENCE [LARGE SCALE GENOMIC DNA]</scope>
    <source>
        <strain evidence="6">CGMCC 1.12859</strain>
    </source>
</reference>
<dbReference type="Gene3D" id="1.10.10.60">
    <property type="entry name" value="Homeodomain-like"/>
    <property type="match status" value="1"/>
</dbReference>
<protein>
    <submittedName>
        <fullName evidence="5">AraC family transcriptional regulator</fullName>
    </submittedName>
</protein>
<keyword evidence="1" id="KW-0805">Transcription regulation</keyword>
<dbReference type="EMBL" id="JBHTAJ010000044">
    <property type="protein sequence ID" value="MFC7182270.1"/>
    <property type="molecule type" value="Genomic_DNA"/>
</dbReference>
<organism evidence="5 6">
    <name type="scientific">Kitasatospora paranensis</name>
    <dbReference type="NCBI Taxonomy" id="258053"/>
    <lineage>
        <taxon>Bacteria</taxon>
        <taxon>Bacillati</taxon>
        <taxon>Actinomycetota</taxon>
        <taxon>Actinomycetes</taxon>
        <taxon>Kitasatosporales</taxon>
        <taxon>Streptomycetaceae</taxon>
        <taxon>Kitasatospora</taxon>
    </lineage>
</organism>
<dbReference type="SMART" id="SM00342">
    <property type="entry name" value="HTH_ARAC"/>
    <property type="match status" value="1"/>
</dbReference>
<evidence type="ECO:0000313" key="5">
    <source>
        <dbReference type="EMBL" id="MFC7182270.1"/>
    </source>
</evidence>
<evidence type="ECO:0000259" key="4">
    <source>
        <dbReference type="PROSITE" id="PS01124"/>
    </source>
</evidence>
<comment type="caution">
    <text evidence="5">The sequence shown here is derived from an EMBL/GenBank/DDBJ whole genome shotgun (WGS) entry which is preliminary data.</text>
</comment>
<dbReference type="PANTHER" id="PTHR47894:SF1">
    <property type="entry name" value="HTH-TYPE TRANSCRIPTIONAL REGULATOR VQSM"/>
    <property type="match status" value="1"/>
</dbReference>
<dbReference type="InterPro" id="IPR009057">
    <property type="entry name" value="Homeodomain-like_sf"/>
</dbReference>
<proteinExistence type="predicted"/>
<dbReference type="InterPro" id="IPR032687">
    <property type="entry name" value="AraC-type_N"/>
</dbReference>
<dbReference type="Pfam" id="PF12833">
    <property type="entry name" value="HTH_18"/>
    <property type="match status" value="1"/>
</dbReference>
<dbReference type="Proteomes" id="UP001596435">
    <property type="component" value="Unassembled WGS sequence"/>
</dbReference>
<gene>
    <name evidence="5" type="ORF">ACFQMG_22235</name>
</gene>
<evidence type="ECO:0000313" key="6">
    <source>
        <dbReference type="Proteomes" id="UP001596435"/>
    </source>
</evidence>
<accession>A0ABW2FYI6</accession>
<dbReference type="Pfam" id="PF12625">
    <property type="entry name" value="Arabinose_bd"/>
    <property type="match status" value="1"/>
</dbReference>
<dbReference type="SUPFAM" id="SSF46689">
    <property type="entry name" value="Homeodomain-like"/>
    <property type="match status" value="1"/>
</dbReference>
<evidence type="ECO:0000256" key="3">
    <source>
        <dbReference type="ARBA" id="ARBA00023163"/>
    </source>
</evidence>
<name>A0ABW2FYI6_9ACTN</name>
<dbReference type="PROSITE" id="PS01124">
    <property type="entry name" value="HTH_ARAC_FAMILY_2"/>
    <property type="match status" value="1"/>
</dbReference>
<evidence type="ECO:0000256" key="2">
    <source>
        <dbReference type="ARBA" id="ARBA00023125"/>
    </source>
</evidence>
<feature type="domain" description="HTH araC/xylS-type" evidence="4">
    <location>
        <begin position="273"/>
        <end position="354"/>
    </location>
</feature>
<evidence type="ECO:0000256" key="1">
    <source>
        <dbReference type="ARBA" id="ARBA00023015"/>
    </source>
</evidence>
<dbReference type="RefSeq" id="WP_345708783.1">
    <property type="nucleotide sequence ID" value="NZ_BAABKV010000001.1"/>
</dbReference>
<keyword evidence="2" id="KW-0238">DNA-binding</keyword>
<sequence length="361" mass="39236">MPDPAAPPPARPETIARGLADWDFPRSPAGVLLLAEFAAERGIDRERLLAGTGIAEADLGDPHGIVQARQEIAVVRNLLRALGDRPGLGLEVGARFHLTTYGTWGYALLSSATLGDAFRVGAEFAELTFAFCRIRLERSGDVYTARLGADTLPPDVRRFLVERDSAASTVIRRELFGDPEATSLRRVVLGFEAGTPEPYERFFRGPVVLGGPTTELVSDAALLDRVLPQANPLTARACVDACRRLLAERARAVGTAHRVRARLTGLQGVDDGIEQTAQALGMTSRTLRRRLDAEGTGYRELVDEVRYGVAREALGRGGVSTEELARRLGYAEPSSFVRAFRRWAGTTPQNWALQQSLPPGR</sequence>
<dbReference type="InterPro" id="IPR018060">
    <property type="entry name" value="HTH_AraC"/>
</dbReference>